<dbReference type="EC" id="2.4.1.-" evidence="10"/>
<dbReference type="InterPro" id="IPR002659">
    <property type="entry name" value="Glyco_trans_31"/>
</dbReference>
<keyword evidence="13" id="KW-1185">Reference proteome</keyword>
<feature type="transmembrane region" description="Helical" evidence="10">
    <location>
        <begin position="37"/>
        <end position="57"/>
    </location>
</feature>
<evidence type="ECO:0000256" key="3">
    <source>
        <dbReference type="ARBA" id="ARBA00022676"/>
    </source>
</evidence>
<proteinExistence type="inferred from homology"/>
<evidence type="ECO:0000256" key="7">
    <source>
        <dbReference type="ARBA" id="ARBA00022989"/>
    </source>
</evidence>
<sequence>MGKYNPRELFGTPFRKTPRAESTKVDHVHNRCQCSCISILHIVAILLIFMGLLAAIAKLSQYKNYKPPNRDSYLNLTLKSVAMLDWQVQFCKQATYLLKCDDDVYINTNTLQELVHNMQTQEISPDLIFGQEIEDHRPISTQKTQEMLKMALNLNFFPYEDVFITGMVASALDALAAPAPPPPPTPPPLLLLSWQLMSVGILLGALKVSHCSHVDRAGWLRNVHVGQDQCGPSSSSTETATLDDARCSSSGIDTEAVTREPGATAALHEK</sequence>
<evidence type="ECO:0000256" key="9">
    <source>
        <dbReference type="ARBA" id="ARBA00023136"/>
    </source>
</evidence>
<dbReference type="EMBL" id="CAJPEX010000602">
    <property type="protein sequence ID" value="CAG0916483.1"/>
    <property type="molecule type" value="Genomic_DNA"/>
</dbReference>
<reference evidence="12" key="1">
    <citation type="submission" date="2020-11" db="EMBL/GenBank/DDBJ databases">
        <authorList>
            <person name="Tran Van P."/>
        </authorList>
    </citation>
    <scope>NUCLEOTIDE SEQUENCE</scope>
</reference>
<evidence type="ECO:0000256" key="2">
    <source>
        <dbReference type="ARBA" id="ARBA00008661"/>
    </source>
</evidence>
<keyword evidence="6 10" id="KW-0735">Signal-anchor</keyword>
<keyword evidence="8 10" id="KW-0333">Golgi apparatus</keyword>
<dbReference type="EMBL" id="OA882639">
    <property type="protein sequence ID" value="CAD7276331.1"/>
    <property type="molecule type" value="Genomic_DNA"/>
</dbReference>
<name>A0A7R9BLS1_9CRUS</name>
<dbReference type="GO" id="GO:0016758">
    <property type="term" value="F:hexosyltransferase activity"/>
    <property type="evidence" value="ECO:0007669"/>
    <property type="project" value="InterPro"/>
</dbReference>
<dbReference type="GO" id="GO:0006493">
    <property type="term" value="P:protein O-linked glycosylation"/>
    <property type="evidence" value="ECO:0007669"/>
    <property type="project" value="TreeGrafter"/>
</dbReference>
<dbReference type="AlphaFoldDB" id="A0A7R9BLS1"/>
<keyword evidence="5 10" id="KW-0812">Transmembrane</keyword>
<organism evidence="12">
    <name type="scientific">Notodromas monacha</name>
    <dbReference type="NCBI Taxonomy" id="399045"/>
    <lineage>
        <taxon>Eukaryota</taxon>
        <taxon>Metazoa</taxon>
        <taxon>Ecdysozoa</taxon>
        <taxon>Arthropoda</taxon>
        <taxon>Crustacea</taxon>
        <taxon>Oligostraca</taxon>
        <taxon>Ostracoda</taxon>
        <taxon>Podocopa</taxon>
        <taxon>Podocopida</taxon>
        <taxon>Cypridocopina</taxon>
        <taxon>Cypridoidea</taxon>
        <taxon>Cyprididae</taxon>
        <taxon>Notodromas</taxon>
    </lineage>
</organism>
<evidence type="ECO:0000256" key="11">
    <source>
        <dbReference type="SAM" id="MobiDB-lite"/>
    </source>
</evidence>
<evidence type="ECO:0000313" key="13">
    <source>
        <dbReference type="Proteomes" id="UP000678499"/>
    </source>
</evidence>
<evidence type="ECO:0000256" key="4">
    <source>
        <dbReference type="ARBA" id="ARBA00022679"/>
    </source>
</evidence>
<keyword evidence="3 10" id="KW-0328">Glycosyltransferase</keyword>
<evidence type="ECO:0000256" key="6">
    <source>
        <dbReference type="ARBA" id="ARBA00022968"/>
    </source>
</evidence>
<dbReference type="Pfam" id="PF01762">
    <property type="entry name" value="Galactosyl_T"/>
    <property type="match status" value="1"/>
</dbReference>
<keyword evidence="7 10" id="KW-1133">Transmembrane helix</keyword>
<keyword evidence="4" id="KW-0808">Transferase</keyword>
<feature type="compositionally biased region" description="Polar residues" evidence="11">
    <location>
        <begin position="230"/>
        <end position="240"/>
    </location>
</feature>
<evidence type="ECO:0000256" key="1">
    <source>
        <dbReference type="ARBA" id="ARBA00004323"/>
    </source>
</evidence>
<keyword evidence="9 10" id="KW-0472">Membrane</keyword>
<dbReference type="OrthoDB" id="6346213at2759"/>
<evidence type="ECO:0000256" key="8">
    <source>
        <dbReference type="ARBA" id="ARBA00023034"/>
    </source>
</evidence>
<dbReference type="Gene3D" id="3.90.550.50">
    <property type="match status" value="1"/>
</dbReference>
<accession>A0A7R9BLS1</accession>
<evidence type="ECO:0000313" key="12">
    <source>
        <dbReference type="EMBL" id="CAD7276331.1"/>
    </source>
</evidence>
<comment type="subcellular location">
    <subcellularLocation>
        <location evidence="1 10">Golgi apparatus membrane</location>
        <topology evidence="1 10">Single-pass type II membrane protein</topology>
    </subcellularLocation>
</comment>
<feature type="region of interest" description="Disordered" evidence="11">
    <location>
        <begin position="227"/>
        <end position="270"/>
    </location>
</feature>
<dbReference type="GO" id="GO:0000139">
    <property type="term" value="C:Golgi membrane"/>
    <property type="evidence" value="ECO:0007669"/>
    <property type="project" value="UniProtKB-SubCell"/>
</dbReference>
<dbReference type="Proteomes" id="UP000678499">
    <property type="component" value="Unassembled WGS sequence"/>
</dbReference>
<evidence type="ECO:0000256" key="10">
    <source>
        <dbReference type="RuleBase" id="RU363063"/>
    </source>
</evidence>
<dbReference type="PANTHER" id="PTHR11214">
    <property type="entry name" value="BETA-1,3-N-ACETYLGLUCOSAMINYLTRANSFERASE"/>
    <property type="match status" value="1"/>
</dbReference>
<dbReference type="PANTHER" id="PTHR11214:SF314">
    <property type="entry name" value="HEXOSYLTRANSFERASE"/>
    <property type="match status" value="1"/>
</dbReference>
<gene>
    <name evidence="12" type="ORF">NMOB1V02_LOCUS4098</name>
</gene>
<evidence type="ECO:0000256" key="5">
    <source>
        <dbReference type="ARBA" id="ARBA00022692"/>
    </source>
</evidence>
<comment type="similarity">
    <text evidence="2 10">Belongs to the glycosyltransferase 31 family.</text>
</comment>
<protein>
    <recommendedName>
        <fullName evidence="10">Hexosyltransferase</fullName>
        <ecNumber evidence="10">2.4.1.-</ecNumber>
    </recommendedName>
</protein>